<proteinExistence type="inferred from homology"/>
<dbReference type="InterPro" id="IPR012165">
    <property type="entry name" value="Cyt_c3_hydrogenase_gsu"/>
</dbReference>
<feature type="domain" description="FAD-binding FR-type" evidence="13">
    <location>
        <begin position="1"/>
        <end position="111"/>
    </location>
</feature>
<feature type="binding site" evidence="12">
    <location>
        <position position="241"/>
    </location>
    <ligand>
        <name>[2Fe-2S] cluster</name>
        <dbReference type="ChEBI" id="CHEBI:190135"/>
    </ligand>
</feature>
<dbReference type="GeneID" id="63459491"/>
<evidence type="ECO:0000256" key="10">
    <source>
        <dbReference type="ARBA" id="ARBA00034078"/>
    </source>
</evidence>
<evidence type="ECO:0000256" key="6">
    <source>
        <dbReference type="ARBA" id="ARBA00022827"/>
    </source>
</evidence>
<reference evidence="14 15" key="1">
    <citation type="submission" date="2017-06" db="EMBL/GenBank/DDBJ databases">
        <authorList>
            <consortium name="Pathogen Informatics"/>
        </authorList>
    </citation>
    <scope>NUCLEOTIDE SEQUENCE [LARGE SCALE GENOMIC DNA]</scope>
    <source>
        <strain evidence="14 15">NCTC13039</strain>
    </source>
</reference>
<feature type="binding site" evidence="12">
    <location>
        <position position="233"/>
    </location>
    <ligand>
        <name>[2Fe-2S] cluster</name>
        <dbReference type="ChEBI" id="CHEBI:190135"/>
    </ligand>
</feature>
<dbReference type="Pfam" id="PF00175">
    <property type="entry name" value="NAD_binding_1"/>
    <property type="match status" value="1"/>
</dbReference>
<evidence type="ECO:0000313" key="14">
    <source>
        <dbReference type="EMBL" id="SNV21527.1"/>
    </source>
</evidence>
<evidence type="ECO:0000256" key="5">
    <source>
        <dbReference type="ARBA" id="ARBA00022723"/>
    </source>
</evidence>
<dbReference type="GO" id="GO:0006221">
    <property type="term" value="P:pyrimidine nucleotide biosynthetic process"/>
    <property type="evidence" value="ECO:0007669"/>
    <property type="project" value="InterPro"/>
</dbReference>
<dbReference type="RefSeq" id="WP_028327963.1">
    <property type="nucleotide sequence ID" value="NZ_LT906453.1"/>
</dbReference>
<dbReference type="CDD" id="cd06218">
    <property type="entry name" value="DHOD_e_trans"/>
    <property type="match status" value="1"/>
</dbReference>
<sequence length="294" mass="31014">MSARRTVHVEARLVATRPAGHYQYMTFTAPGLPDLAKPGQFVGITVGGQMSGALLRRSFALHAVSPAADRSEEDILDIVVSPAGKGTDWLANLEVGSYVDLVGPLGRAFPLPRERVNCVLVGGGYGSAPLFWLAAALRERGCHVEFILGAATNDRLFGADKAERYADGVTVVTDDGSRGQQGWVSDPLPEVIRRSDASVVYACGPMGMLESVTRVAGEMGVIAQVSVEEAMACGIGVCMTCTMPVTGSDGVTRMVRSCVEGPTFRGDRVRWDAWNDGYCQVPADAVGAPGNGGH</sequence>
<dbReference type="SUPFAM" id="SSF63380">
    <property type="entry name" value="Riboflavin synthase domain-like"/>
    <property type="match status" value="1"/>
</dbReference>
<dbReference type="GO" id="GO:0046872">
    <property type="term" value="F:metal ion binding"/>
    <property type="evidence" value="ECO:0007669"/>
    <property type="project" value="UniProtKB-KW"/>
</dbReference>
<feature type="binding site" evidence="12">
    <location>
        <position position="238"/>
    </location>
    <ligand>
        <name>[2Fe-2S] cluster</name>
        <dbReference type="ChEBI" id="CHEBI:190135"/>
    </ligand>
</feature>
<keyword evidence="9 12" id="KW-0411">Iron-sulfur</keyword>
<keyword evidence="7" id="KW-0249">Electron transport</keyword>
<evidence type="ECO:0000256" key="1">
    <source>
        <dbReference type="ARBA" id="ARBA00006422"/>
    </source>
</evidence>
<dbReference type="PANTHER" id="PTHR43513">
    <property type="entry name" value="DIHYDROOROTATE DEHYDROGENASE B (NAD(+)), ELECTRON TRANSFER SUBUNIT"/>
    <property type="match status" value="1"/>
</dbReference>
<evidence type="ECO:0000313" key="15">
    <source>
        <dbReference type="Proteomes" id="UP000242637"/>
    </source>
</evidence>
<dbReference type="Proteomes" id="UP000242637">
    <property type="component" value="Chromosome 1"/>
</dbReference>
<evidence type="ECO:0000256" key="9">
    <source>
        <dbReference type="ARBA" id="ARBA00023014"/>
    </source>
</evidence>
<keyword evidence="15" id="KW-1185">Reference proteome</keyword>
<keyword evidence="6 11" id="KW-0274">FAD</keyword>
<comment type="cofactor">
    <cofactor evidence="10">
        <name>[2Fe-2S] cluster</name>
        <dbReference type="ChEBI" id="CHEBI:190135"/>
    </cofactor>
</comment>
<dbReference type="InterPro" id="IPR019480">
    <property type="entry name" value="Dihydroorotate_DH_Fe-S-bd"/>
</dbReference>
<dbReference type="GO" id="GO:0051537">
    <property type="term" value="F:2 iron, 2 sulfur cluster binding"/>
    <property type="evidence" value="ECO:0007669"/>
    <property type="project" value="UniProtKB-KW"/>
</dbReference>
<dbReference type="SUPFAM" id="SSF52343">
    <property type="entry name" value="Ferredoxin reductase-like, C-terminal NADP-linked domain"/>
    <property type="match status" value="1"/>
</dbReference>
<evidence type="ECO:0000256" key="2">
    <source>
        <dbReference type="ARBA" id="ARBA00022448"/>
    </source>
</evidence>
<dbReference type="Gene3D" id="2.10.240.10">
    <property type="entry name" value="Dihydroorotate dehydrogenase, electron transfer subunit"/>
    <property type="match status" value="1"/>
</dbReference>
<dbReference type="InterPro" id="IPR017927">
    <property type="entry name" value="FAD-bd_FR_type"/>
</dbReference>
<feature type="binding site" evidence="11">
    <location>
        <begin position="86"/>
        <end position="87"/>
    </location>
    <ligand>
        <name>FAD</name>
        <dbReference type="ChEBI" id="CHEBI:57692"/>
    </ligand>
</feature>
<comment type="cofactor">
    <cofactor evidence="12">
        <name>[2Fe-2S] cluster</name>
        <dbReference type="ChEBI" id="CHEBI:190135"/>
    </cofactor>
    <text evidence="12">Binds 1 [2Fe-2S] cluster per subunit.</text>
</comment>
<dbReference type="Gene3D" id="2.40.30.10">
    <property type="entry name" value="Translation factors"/>
    <property type="match status" value="1"/>
</dbReference>
<dbReference type="InterPro" id="IPR001433">
    <property type="entry name" value="OxRdtase_FAD/NAD-bd"/>
</dbReference>
<organism evidence="14 15">
    <name type="scientific">Dermatophilus congolensis</name>
    <dbReference type="NCBI Taxonomy" id="1863"/>
    <lineage>
        <taxon>Bacteria</taxon>
        <taxon>Bacillati</taxon>
        <taxon>Actinomycetota</taxon>
        <taxon>Actinomycetes</taxon>
        <taxon>Micrococcales</taxon>
        <taxon>Dermatophilaceae</taxon>
        <taxon>Dermatophilus</taxon>
    </lineage>
</organism>
<dbReference type="GO" id="GO:0050660">
    <property type="term" value="F:flavin adenine dinucleotide binding"/>
    <property type="evidence" value="ECO:0007669"/>
    <property type="project" value="InterPro"/>
</dbReference>
<evidence type="ECO:0000256" key="7">
    <source>
        <dbReference type="ARBA" id="ARBA00022982"/>
    </source>
</evidence>
<keyword evidence="4 12" id="KW-0001">2Fe-2S</keyword>
<dbReference type="GO" id="GO:0016491">
    <property type="term" value="F:oxidoreductase activity"/>
    <property type="evidence" value="ECO:0007669"/>
    <property type="project" value="InterPro"/>
</dbReference>
<dbReference type="InterPro" id="IPR017938">
    <property type="entry name" value="Riboflavin_synthase-like_b-brl"/>
</dbReference>
<dbReference type="Pfam" id="PF10418">
    <property type="entry name" value="DHODB_Fe-S_bind"/>
    <property type="match status" value="1"/>
</dbReference>
<keyword evidence="2" id="KW-0813">Transport</keyword>
<keyword evidence="8 12" id="KW-0408">Iron</keyword>
<dbReference type="STRING" id="1121387.GCA_000429885_02048"/>
<evidence type="ECO:0000256" key="4">
    <source>
        <dbReference type="ARBA" id="ARBA00022714"/>
    </source>
</evidence>
<keyword evidence="5 12" id="KW-0479">Metal-binding</keyword>
<evidence type="ECO:0000256" key="8">
    <source>
        <dbReference type="ARBA" id="ARBA00023004"/>
    </source>
</evidence>
<evidence type="ECO:0000256" key="3">
    <source>
        <dbReference type="ARBA" id="ARBA00022630"/>
    </source>
</evidence>
<dbReference type="EMBL" id="LT906453">
    <property type="protein sequence ID" value="SNV21527.1"/>
    <property type="molecule type" value="Genomic_DNA"/>
</dbReference>
<dbReference type="OrthoDB" id="9796486at2"/>
<dbReference type="InterPro" id="IPR039261">
    <property type="entry name" value="FNR_nucleotide-bd"/>
</dbReference>
<comment type="cofactor">
    <cofactor evidence="11">
        <name>FAD</name>
        <dbReference type="ChEBI" id="CHEBI:57692"/>
    </cofactor>
    <text evidence="11">Binds 1 FAD per subunit.</text>
</comment>
<dbReference type="InterPro" id="IPR050353">
    <property type="entry name" value="PyrK_electron_transfer"/>
</dbReference>
<gene>
    <name evidence="14" type="primary">pyrK</name>
    <name evidence="14" type="ORF">SAMEA4475696_01262</name>
</gene>
<dbReference type="Gene3D" id="3.40.50.80">
    <property type="entry name" value="Nucleotide-binding domain of ferredoxin-NADP reductase (FNR) module"/>
    <property type="match status" value="1"/>
</dbReference>
<keyword evidence="3 11" id="KW-0285">Flavoprotein</keyword>
<name>A0A239VH78_9MICO</name>
<dbReference type="PANTHER" id="PTHR43513:SF3">
    <property type="entry name" value="DIHYDROOROTATE DEHYDROGENASE B (NAD(+)), ELECTRON TRANSFER SUBUNIT-RELATED"/>
    <property type="match status" value="1"/>
</dbReference>
<feature type="binding site" evidence="12">
    <location>
        <position position="258"/>
    </location>
    <ligand>
        <name>[2Fe-2S] cluster</name>
        <dbReference type="ChEBI" id="CHEBI:190135"/>
    </ligand>
</feature>
<evidence type="ECO:0000259" key="13">
    <source>
        <dbReference type="PROSITE" id="PS51384"/>
    </source>
</evidence>
<comment type="similarity">
    <text evidence="1">Belongs to the PyrK family.</text>
</comment>
<dbReference type="PIRSF" id="PIRSF006816">
    <property type="entry name" value="Cyc3_hyd_g"/>
    <property type="match status" value="1"/>
</dbReference>
<dbReference type="PROSITE" id="PS51384">
    <property type="entry name" value="FAD_FR"/>
    <property type="match status" value="1"/>
</dbReference>
<dbReference type="KEGG" id="dco:SAMEA4475696_1262"/>
<dbReference type="AlphaFoldDB" id="A0A239VH78"/>
<protein>
    <submittedName>
        <fullName evidence="14">Dihydrdoorotate oxidase B, electron transfer subunit</fullName>
    </submittedName>
</protein>
<accession>A0A239VH78</accession>
<evidence type="ECO:0000256" key="12">
    <source>
        <dbReference type="PIRSR" id="PIRSR006816-2"/>
    </source>
</evidence>
<evidence type="ECO:0000256" key="11">
    <source>
        <dbReference type="PIRSR" id="PIRSR006816-1"/>
    </source>
</evidence>
<dbReference type="InterPro" id="IPR037117">
    <property type="entry name" value="Dihydroorotate_DH_ele_sf"/>
</dbReference>